<name>A0A0A8ZHV8_ARUDO</name>
<evidence type="ECO:0008006" key="2">
    <source>
        <dbReference type="Google" id="ProtNLM"/>
    </source>
</evidence>
<dbReference type="EMBL" id="GBRH01263448">
    <property type="protein sequence ID" value="JAD34447.1"/>
    <property type="molecule type" value="Transcribed_RNA"/>
</dbReference>
<dbReference type="AlphaFoldDB" id="A0A0A8ZHV8"/>
<dbReference type="SUPFAM" id="SSF52113">
    <property type="entry name" value="BRCT domain"/>
    <property type="match status" value="1"/>
</dbReference>
<dbReference type="InterPro" id="IPR036420">
    <property type="entry name" value="BRCT_dom_sf"/>
</dbReference>
<dbReference type="PANTHER" id="PTHR47181:SF2">
    <property type="entry name" value="BRCA1 C TERMINUS DOMAIN CONTAINING PROTEIN, EXPRESSED"/>
    <property type="match status" value="1"/>
</dbReference>
<evidence type="ECO:0000313" key="1">
    <source>
        <dbReference type="EMBL" id="JAD34447.1"/>
    </source>
</evidence>
<dbReference type="Gene3D" id="3.40.50.10190">
    <property type="entry name" value="BRCT domain"/>
    <property type="match status" value="1"/>
</dbReference>
<dbReference type="PANTHER" id="PTHR47181">
    <property type="entry name" value="BRCA1 C TERMINUS DOMAIN CONTAINING PROTEIN, EXPRESSED"/>
    <property type="match status" value="1"/>
</dbReference>
<protein>
    <recommendedName>
        <fullName evidence="2">BRCT domain-containing protein</fullName>
    </recommendedName>
</protein>
<reference evidence="1" key="2">
    <citation type="journal article" date="2015" name="Data Brief">
        <title>Shoot transcriptome of the giant reed, Arundo donax.</title>
        <authorList>
            <person name="Barrero R.A."/>
            <person name="Guerrero F.D."/>
            <person name="Moolhuijzen P."/>
            <person name="Goolsby J.A."/>
            <person name="Tidwell J."/>
            <person name="Bellgard S.E."/>
            <person name="Bellgard M.I."/>
        </authorList>
    </citation>
    <scope>NUCLEOTIDE SEQUENCE</scope>
    <source>
        <tissue evidence="1">Shoot tissue taken approximately 20 cm above the soil surface</tissue>
    </source>
</reference>
<reference evidence="1" key="1">
    <citation type="submission" date="2014-09" db="EMBL/GenBank/DDBJ databases">
        <authorList>
            <person name="Magalhaes I.L.F."/>
            <person name="Oliveira U."/>
            <person name="Santos F.R."/>
            <person name="Vidigal T.H.D.A."/>
            <person name="Brescovit A.D."/>
            <person name="Santos A.J."/>
        </authorList>
    </citation>
    <scope>NUCLEOTIDE SEQUENCE</scope>
    <source>
        <tissue evidence="1">Shoot tissue taken approximately 20 cm above the soil surface</tissue>
    </source>
</reference>
<sequence length="80" mass="9070">MASPSGDDDIGDVRLFDGVRFVLTGFDDDAEAQYRSEMVRRGDVDTGRFGNRCTHVVVWDLVYVSWICNLVRGGARNQQW</sequence>
<accession>A0A0A8ZHV8</accession>
<proteinExistence type="predicted"/>
<organism evidence="1">
    <name type="scientific">Arundo donax</name>
    <name type="common">Giant reed</name>
    <name type="synonym">Donax arundinaceus</name>
    <dbReference type="NCBI Taxonomy" id="35708"/>
    <lineage>
        <taxon>Eukaryota</taxon>
        <taxon>Viridiplantae</taxon>
        <taxon>Streptophyta</taxon>
        <taxon>Embryophyta</taxon>
        <taxon>Tracheophyta</taxon>
        <taxon>Spermatophyta</taxon>
        <taxon>Magnoliopsida</taxon>
        <taxon>Liliopsida</taxon>
        <taxon>Poales</taxon>
        <taxon>Poaceae</taxon>
        <taxon>PACMAD clade</taxon>
        <taxon>Arundinoideae</taxon>
        <taxon>Arundineae</taxon>
        <taxon>Arundo</taxon>
    </lineage>
</organism>
<dbReference type="InterPro" id="IPR044254">
    <property type="entry name" value="At4g02110-like"/>
</dbReference>